<dbReference type="NCBIfam" id="TIGR04485">
    <property type="entry name" value="thiosulf_SoxX"/>
    <property type="match status" value="1"/>
</dbReference>
<dbReference type="RefSeq" id="WP_407347288.1">
    <property type="nucleotide sequence ID" value="NZ_CP136864.1"/>
</dbReference>
<dbReference type="Gene3D" id="1.10.760.10">
    <property type="entry name" value="Cytochrome c-like domain"/>
    <property type="match status" value="1"/>
</dbReference>
<keyword evidence="3 4" id="KW-0408">Iron</keyword>
<feature type="chain" id="PRO_5047235325" evidence="5">
    <location>
        <begin position="27"/>
        <end position="119"/>
    </location>
</feature>
<dbReference type="EMBL" id="CP136864">
    <property type="protein sequence ID" value="WOJ92689.1"/>
    <property type="molecule type" value="Genomic_DNA"/>
</dbReference>
<evidence type="ECO:0000313" key="8">
    <source>
        <dbReference type="Proteomes" id="UP001626537"/>
    </source>
</evidence>
<dbReference type="Proteomes" id="UP001626537">
    <property type="component" value="Chromosome"/>
</dbReference>
<keyword evidence="1 4" id="KW-0349">Heme</keyword>
<dbReference type="PROSITE" id="PS51007">
    <property type="entry name" value="CYTC"/>
    <property type="match status" value="1"/>
</dbReference>
<feature type="signal peptide" evidence="5">
    <location>
        <begin position="1"/>
        <end position="26"/>
    </location>
</feature>
<keyword evidence="2 4" id="KW-0479">Metal-binding</keyword>
<evidence type="ECO:0000256" key="1">
    <source>
        <dbReference type="ARBA" id="ARBA00022617"/>
    </source>
</evidence>
<evidence type="ECO:0000256" key="3">
    <source>
        <dbReference type="ARBA" id="ARBA00023004"/>
    </source>
</evidence>
<dbReference type="Pfam" id="PF00034">
    <property type="entry name" value="Cytochrom_C"/>
    <property type="match status" value="1"/>
</dbReference>
<evidence type="ECO:0000313" key="7">
    <source>
        <dbReference type="EMBL" id="WOJ92689.1"/>
    </source>
</evidence>
<protein>
    <submittedName>
        <fullName evidence="7">Sulfur oxidation c-type cytochrome SoxX</fullName>
    </submittedName>
</protein>
<evidence type="ECO:0000256" key="5">
    <source>
        <dbReference type="SAM" id="SignalP"/>
    </source>
</evidence>
<proteinExistence type="predicted"/>
<feature type="domain" description="Cytochrome c" evidence="6">
    <location>
        <begin position="30"/>
        <end position="119"/>
    </location>
</feature>
<accession>A0ABZ0I234</accession>
<name>A0ABZ0I234_9GAMM</name>
<organism evidence="7 8">
    <name type="scientific">Congregibacter variabilis</name>
    <dbReference type="NCBI Taxonomy" id="3081200"/>
    <lineage>
        <taxon>Bacteria</taxon>
        <taxon>Pseudomonadati</taxon>
        <taxon>Pseudomonadota</taxon>
        <taxon>Gammaproteobacteria</taxon>
        <taxon>Cellvibrionales</taxon>
        <taxon>Halieaceae</taxon>
        <taxon>Congregibacter</taxon>
    </lineage>
</organism>
<evidence type="ECO:0000259" key="6">
    <source>
        <dbReference type="PROSITE" id="PS51007"/>
    </source>
</evidence>
<keyword evidence="5" id="KW-0732">Signal</keyword>
<dbReference type="InterPro" id="IPR030999">
    <property type="entry name" value="Thiosulf_SoxX"/>
</dbReference>
<keyword evidence="8" id="KW-1185">Reference proteome</keyword>
<sequence>MNAQQIRPIRTLSMLALTLAAITTQAAESPAIAEGREIAADRNRGNCYSCHMADGAEMTGNGGPPLMQMQMRFPDREVLKAQIADPRVRNPNTVMPPYGTHGILTPRELELVVDYIHSL</sequence>
<dbReference type="SUPFAM" id="SSF46626">
    <property type="entry name" value="Cytochrome c"/>
    <property type="match status" value="1"/>
</dbReference>
<gene>
    <name evidence="7" type="primary">soxX</name>
    <name evidence="7" type="ORF">R0135_12960</name>
</gene>
<evidence type="ECO:0000256" key="4">
    <source>
        <dbReference type="PROSITE-ProRule" id="PRU00433"/>
    </source>
</evidence>
<dbReference type="InterPro" id="IPR036909">
    <property type="entry name" value="Cyt_c-like_dom_sf"/>
</dbReference>
<reference evidence="7 8" key="1">
    <citation type="submission" date="2023-10" db="EMBL/GenBank/DDBJ databases">
        <title>Two novel species belonging to the OM43/NOR5 clade.</title>
        <authorList>
            <person name="Park M."/>
        </authorList>
    </citation>
    <scope>NUCLEOTIDE SEQUENCE [LARGE SCALE GENOMIC DNA]</scope>
    <source>
        <strain evidence="7 8">IMCC43200</strain>
    </source>
</reference>
<dbReference type="InterPro" id="IPR009056">
    <property type="entry name" value="Cyt_c-like_dom"/>
</dbReference>
<evidence type="ECO:0000256" key="2">
    <source>
        <dbReference type="ARBA" id="ARBA00022723"/>
    </source>
</evidence>